<dbReference type="Proteomes" id="UP000677228">
    <property type="component" value="Unassembled WGS sequence"/>
</dbReference>
<sequence length="83" mass="8817">MGGINPMTMNFVPKSWPIPYGYQLKVYGNYGNPGDTYCGPSNLDLTGSNGLVLDATTQAPSSSWIFANIISNAASLFVINNAP</sequence>
<dbReference type="EMBL" id="CAJNOK010010328">
    <property type="protein sequence ID" value="CAF1112688.1"/>
    <property type="molecule type" value="Genomic_DNA"/>
</dbReference>
<feature type="non-terminal residue" evidence="2">
    <location>
        <position position="83"/>
    </location>
</feature>
<proteinExistence type="predicted"/>
<name>A0A8S2L5A2_9BILA</name>
<evidence type="ECO:0000313" key="2">
    <source>
        <dbReference type="EMBL" id="CAF3881070.1"/>
    </source>
</evidence>
<evidence type="ECO:0000313" key="3">
    <source>
        <dbReference type="Proteomes" id="UP000682733"/>
    </source>
</evidence>
<reference evidence="2" key="1">
    <citation type="submission" date="2021-02" db="EMBL/GenBank/DDBJ databases">
        <authorList>
            <person name="Nowell W R."/>
        </authorList>
    </citation>
    <scope>NUCLEOTIDE SEQUENCE</scope>
</reference>
<comment type="caution">
    <text evidence="2">The sequence shown here is derived from an EMBL/GenBank/DDBJ whole genome shotgun (WGS) entry which is preliminary data.</text>
</comment>
<evidence type="ECO:0000313" key="1">
    <source>
        <dbReference type="EMBL" id="CAF1112688.1"/>
    </source>
</evidence>
<dbReference type="Proteomes" id="UP000682733">
    <property type="component" value="Unassembled WGS sequence"/>
</dbReference>
<gene>
    <name evidence="1" type="ORF">OVA965_LOCUS19821</name>
    <name evidence="2" type="ORF">TMI583_LOCUS20000</name>
</gene>
<organism evidence="2 3">
    <name type="scientific">Didymodactylos carnosus</name>
    <dbReference type="NCBI Taxonomy" id="1234261"/>
    <lineage>
        <taxon>Eukaryota</taxon>
        <taxon>Metazoa</taxon>
        <taxon>Spiralia</taxon>
        <taxon>Gnathifera</taxon>
        <taxon>Rotifera</taxon>
        <taxon>Eurotatoria</taxon>
        <taxon>Bdelloidea</taxon>
        <taxon>Philodinida</taxon>
        <taxon>Philodinidae</taxon>
        <taxon>Didymodactylos</taxon>
    </lineage>
</organism>
<dbReference type="AlphaFoldDB" id="A0A8S2L5A2"/>
<accession>A0A8S2L5A2</accession>
<protein>
    <submittedName>
        <fullName evidence="2">Uncharacterized protein</fullName>
    </submittedName>
</protein>
<dbReference type="EMBL" id="CAJOBA010013828">
    <property type="protein sequence ID" value="CAF3881070.1"/>
    <property type="molecule type" value="Genomic_DNA"/>
</dbReference>